<dbReference type="STRING" id="218672.SAMN04489759_10480"/>
<dbReference type="CDD" id="cd04765">
    <property type="entry name" value="HTH_MlrA-like_sg2"/>
    <property type="match status" value="1"/>
</dbReference>
<evidence type="ECO:0000256" key="1">
    <source>
        <dbReference type="SAM" id="MobiDB-lite"/>
    </source>
</evidence>
<gene>
    <name evidence="3" type="ORF">SAMN04489759_10480</name>
</gene>
<dbReference type="InterPro" id="IPR009061">
    <property type="entry name" value="DNA-bd_dom_put_sf"/>
</dbReference>
<dbReference type="EMBL" id="FNBP01000004">
    <property type="protein sequence ID" value="SDF98366.1"/>
    <property type="molecule type" value="Genomic_DNA"/>
</dbReference>
<feature type="domain" description="HTH merR-type" evidence="2">
    <location>
        <begin position="10"/>
        <end position="78"/>
    </location>
</feature>
<reference evidence="4" key="1">
    <citation type="submission" date="2016-10" db="EMBL/GenBank/DDBJ databases">
        <authorList>
            <person name="Varghese N."/>
            <person name="Submissions S."/>
        </authorList>
    </citation>
    <scope>NUCLEOTIDE SEQUENCE [LARGE SCALE GENOMIC DNA]</scope>
    <source>
        <strain evidence="4">DSM 16477</strain>
    </source>
</reference>
<sequence length="360" mass="38596">MVKSPDAFRTISEVADWLGIQAHVLRFWESKFTQVKPIKRAGGRRYYRPADMLLLGGIKKLLHDDGLTIKGVQKILREDGMTHVSSLSAPLDELGPADTDSTQSLPTERETGVVLKFGSTASEPAEEPEARSATPDFEAEPPAQDATPTEAPQAEDPAPSETQAASALPDPAPIPSESAAPEEPRRMAEPKPYSPIPPADDHPRATPDPLAPSDQSTEDAPRLDAAEAPSEQDEPSEPADAETTAQGSLPGFLQRPLGETTEDTVSEPEPVVEDQSATASEPQAEPADDNLSDDTPKPAIIDLSDFTPEADFPAYPGLLTRIARVQRLPRDVQPEVAGLLLQLADLRGRMDANSGVKSNF</sequence>
<keyword evidence="4" id="KW-1185">Reference proteome</keyword>
<dbReference type="PROSITE" id="PS50937">
    <property type="entry name" value="HTH_MERR_2"/>
    <property type="match status" value="1"/>
</dbReference>
<feature type="compositionally biased region" description="Acidic residues" evidence="1">
    <location>
        <begin position="260"/>
        <end position="272"/>
    </location>
</feature>
<dbReference type="GO" id="GO:0006355">
    <property type="term" value="P:regulation of DNA-templated transcription"/>
    <property type="evidence" value="ECO:0007669"/>
    <property type="project" value="InterPro"/>
</dbReference>
<accession>A0A1G7QIQ8</accession>
<dbReference type="Proteomes" id="UP000199399">
    <property type="component" value="Unassembled WGS sequence"/>
</dbReference>
<evidence type="ECO:0000259" key="2">
    <source>
        <dbReference type="PROSITE" id="PS50937"/>
    </source>
</evidence>
<name>A0A1G7QIQ8_9RHOB</name>
<protein>
    <submittedName>
        <fullName evidence="3">MerR HTH family regulatory protein</fullName>
    </submittedName>
</protein>
<dbReference type="Gene3D" id="1.10.1660.10">
    <property type="match status" value="1"/>
</dbReference>
<feature type="region of interest" description="Disordered" evidence="1">
    <location>
        <begin position="87"/>
        <end position="311"/>
    </location>
</feature>
<dbReference type="GO" id="GO:0003677">
    <property type="term" value="F:DNA binding"/>
    <property type="evidence" value="ECO:0007669"/>
    <property type="project" value="InterPro"/>
</dbReference>
<organism evidence="3 4">
    <name type="scientific">Sulfitobacter delicatus</name>
    <dbReference type="NCBI Taxonomy" id="218672"/>
    <lineage>
        <taxon>Bacteria</taxon>
        <taxon>Pseudomonadati</taxon>
        <taxon>Pseudomonadota</taxon>
        <taxon>Alphaproteobacteria</taxon>
        <taxon>Rhodobacterales</taxon>
        <taxon>Roseobacteraceae</taxon>
        <taxon>Sulfitobacter</taxon>
    </lineage>
</organism>
<evidence type="ECO:0000313" key="3">
    <source>
        <dbReference type="EMBL" id="SDF98366.1"/>
    </source>
</evidence>
<dbReference type="AlphaFoldDB" id="A0A1G7QIQ8"/>
<dbReference type="InterPro" id="IPR000551">
    <property type="entry name" value="MerR-type_HTH_dom"/>
</dbReference>
<feature type="compositionally biased region" description="Acidic residues" evidence="1">
    <location>
        <begin position="230"/>
        <end position="240"/>
    </location>
</feature>
<dbReference type="RefSeq" id="WP_093741380.1">
    <property type="nucleotide sequence ID" value="NZ_FNBP01000004.1"/>
</dbReference>
<proteinExistence type="predicted"/>
<evidence type="ECO:0000313" key="4">
    <source>
        <dbReference type="Proteomes" id="UP000199399"/>
    </source>
</evidence>
<dbReference type="SMART" id="SM00422">
    <property type="entry name" value="HTH_MERR"/>
    <property type="match status" value="1"/>
</dbReference>
<dbReference type="Pfam" id="PF13411">
    <property type="entry name" value="MerR_1"/>
    <property type="match status" value="1"/>
</dbReference>
<dbReference type="OrthoDB" id="9810140at2"/>
<dbReference type="SUPFAM" id="SSF46955">
    <property type="entry name" value="Putative DNA-binding domain"/>
    <property type="match status" value="1"/>
</dbReference>